<dbReference type="GO" id="GO:0006351">
    <property type="term" value="P:DNA-templated transcription"/>
    <property type="evidence" value="ECO:0007669"/>
    <property type="project" value="InterPro"/>
</dbReference>
<organism evidence="7 8">
    <name type="scientific">Exserohilum turcicum (strain 28A)</name>
    <name type="common">Northern leaf blight fungus</name>
    <name type="synonym">Setosphaeria turcica</name>
    <dbReference type="NCBI Taxonomy" id="671987"/>
    <lineage>
        <taxon>Eukaryota</taxon>
        <taxon>Fungi</taxon>
        <taxon>Dikarya</taxon>
        <taxon>Ascomycota</taxon>
        <taxon>Pezizomycotina</taxon>
        <taxon>Dothideomycetes</taxon>
        <taxon>Pleosporomycetidae</taxon>
        <taxon>Pleosporales</taxon>
        <taxon>Pleosporineae</taxon>
        <taxon>Pleosporaceae</taxon>
        <taxon>Exserohilum</taxon>
    </lineage>
</organism>
<dbReference type="Proteomes" id="UP000016935">
    <property type="component" value="Unassembled WGS sequence"/>
</dbReference>
<dbReference type="EMBL" id="KB908833">
    <property type="protein sequence ID" value="EOA83387.1"/>
    <property type="molecule type" value="Genomic_DNA"/>
</dbReference>
<dbReference type="InterPro" id="IPR001138">
    <property type="entry name" value="Zn2Cys6_DnaBD"/>
</dbReference>
<dbReference type="GO" id="GO:0008270">
    <property type="term" value="F:zinc ion binding"/>
    <property type="evidence" value="ECO:0007669"/>
    <property type="project" value="InterPro"/>
</dbReference>
<dbReference type="SUPFAM" id="SSF57701">
    <property type="entry name" value="Zn2/Cys6 DNA-binding domain"/>
    <property type="match status" value="1"/>
</dbReference>
<evidence type="ECO:0000259" key="6">
    <source>
        <dbReference type="PROSITE" id="PS50048"/>
    </source>
</evidence>
<dbReference type="GO" id="GO:0003677">
    <property type="term" value="F:DNA binding"/>
    <property type="evidence" value="ECO:0007669"/>
    <property type="project" value="InterPro"/>
</dbReference>
<dbReference type="PANTHER" id="PTHR47660:SF2">
    <property type="entry name" value="TRANSCRIPTION FACTOR WITH C2H2 AND ZN(2)-CYS(6) DNA BINDING DOMAIN (EUROFUNG)"/>
    <property type="match status" value="1"/>
</dbReference>
<dbReference type="InterPro" id="IPR007219">
    <property type="entry name" value="XnlR_reg_dom"/>
</dbReference>
<accession>R0K4V8</accession>
<evidence type="ECO:0000256" key="3">
    <source>
        <dbReference type="ARBA" id="ARBA00023015"/>
    </source>
</evidence>
<keyword evidence="4" id="KW-0804">Transcription</keyword>
<evidence type="ECO:0000256" key="2">
    <source>
        <dbReference type="ARBA" id="ARBA00022833"/>
    </source>
</evidence>
<gene>
    <name evidence="7" type="ORF">SETTUDRAFT_94626</name>
</gene>
<dbReference type="GeneID" id="19406117"/>
<evidence type="ECO:0000256" key="4">
    <source>
        <dbReference type="ARBA" id="ARBA00023163"/>
    </source>
</evidence>
<dbReference type="CDD" id="cd00067">
    <property type="entry name" value="GAL4"/>
    <property type="match status" value="1"/>
</dbReference>
<keyword evidence="3" id="KW-0805">Transcription regulation</keyword>
<dbReference type="SMART" id="SM00066">
    <property type="entry name" value="GAL4"/>
    <property type="match status" value="1"/>
</dbReference>
<dbReference type="InterPro" id="IPR036864">
    <property type="entry name" value="Zn2-C6_fun-type_DNA-bd_sf"/>
</dbReference>
<protein>
    <recommendedName>
        <fullName evidence="6">Zn(2)-C6 fungal-type domain-containing protein</fullName>
    </recommendedName>
</protein>
<dbReference type="OrthoDB" id="40579at2759"/>
<keyword evidence="2" id="KW-0862">Zinc</keyword>
<dbReference type="STRING" id="671987.R0K4V8"/>
<dbReference type="HOGENOM" id="CLU_003487_0_1_1"/>
<dbReference type="Pfam" id="PF00172">
    <property type="entry name" value="Zn_clus"/>
    <property type="match status" value="1"/>
</dbReference>
<keyword evidence="8" id="KW-1185">Reference proteome</keyword>
<feature type="domain" description="Zn(2)-C6 fungal-type" evidence="6">
    <location>
        <begin position="32"/>
        <end position="61"/>
    </location>
</feature>
<dbReference type="PROSITE" id="PS00463">
    <property type="entry name" value="ZN2_CY6_FUNGAL_1"/>
    <property type="match status" value="1"/>
</dbReference>
<dbReference type="RefSeq" id="XP_008029114.1">
    <property type="nucleotide sequence ID" value="XM_008030923.1"/>
</dbReference>
<reference evidence="7 8" key="2">
    <citation type="journal article" date="2013" name="PLoS Genet.">
        <title>Comparative genome structure, secondary metabolite, and effector coding capacity across Cochliobolus pathogens.</title>
        <authorList>
            <person name="Condon B.J."/>
            <person name="Leng Y."/>
            <person name="Wu D."/>
            <person name="Bushley K.E."/>
            <person name="Ohm R.A."/>
            <person name="Otillar R."/>
            <person name="Martin J."/>
            <person name="Schackwitz W."/>
            <person name="Grimwood J."/>
            <person name="MohdZainudin N."/>
            <person name="Xue C."/>
            <person name="Wang R."/>
            <person name="Manning V.A."/>
            <person name="Dhillon B."/>
            <person name="Tu Z.J."/>
            <person name="Steffenson B.J."/>
            <person name="Salamov A."/>
            <person name="Sun H."/>
            <person name="Lowry S."/>
            <person name="LaButti K."/>
            <person name="Han J."/>
            <person name="Copeland A."/>
            <person name="Lindquist E."/>
            <person name="Barry K."/>
            <person name="Schmutz J."/>
            <person name="Baker S.E."/>
            <person name="Ciuffetti L.M."/>
            <person name="Grigoriev I.V."/>
            <person name="Zhong S."/>
            <person name="Turgeon B.G."/>
        </authorList>
    </citation>
    <scope>NUCLEOTIDE SEQUENCE [LARGE SCALE GENOMIC DNA]</scope>
    <source>
        <strain evidence="8">28A</strain>
    </source>
</reference>
<dbReference type="eggNOG" id="KOG1721">
    <property type="taxonomic scope" value="Eukaryota"/>
</dbReference>
<keyword evidence="1" id="KW-0479">Metal-binding</keyword>
<evidence type="ECO:0000256" key="1">
    <source>
        <dbReference type="ARBA" id="ARBA00022723"/>
    </source>
</evidence>
<dbReference type="GO" id="GO:0000981">
    <property type="term" value="F:DNA-binding transcription factor activity, RNA polymerase II-specific"/>
    <property type="evidence" value="ECO:0007669"/>
    <property type="project" value="InterPro"/>
</dbReference>
<dbReference type="PANTHER" id="PTHR47660">
    <property type="entry name" value="TRANSCRIPTION FACTOR WITH C2H2 AND ZN(2)-CYS(6) DNA BINDING DOMAIN (EUROFUNG)-RELATED-RELATED"/>
    <property type="match status" value="1"/>
</dbReference>
<reference evidence="7 8" key="1">
    <citation type="journal article" date="2012" name="PLoS Pathog.">
        <title>Diverse lifestyles and strategies of plant pathogenesis encoded in the genomes of eighteen Dothideomycetes fungi.</title>
        <authorList>
            <person name="Ohm R.A."/>
            <person name="Feau N."/>
            <person name="Henrissat B."/>
            <person name="Schoch C.L."/>
            <person name="Horwitz B.A."/>
            <person name="Barry K.W."/>
            <person name="Condon B.J."/>
            <person name="Copeland A.C."/>
            <person name="Dhillon B."/>
            <person name="Glaser F."/>
            <person name="Hesse C.N."/>
            <person name="Kosti I."/>
            <person name="LaButti K."/>
            <person name="Lindquist E.A."/>
            <person name="Lucas S."/>
            <person name="Salamov A.A."/>
            <person name="Bradshaw R.E."/>
            <person name="Ciuffetti L."/>
            <person name="Hamelin R.C."/>
            <person name="Kema G.H.J."/>
            <person name="Lawrence C."/>
            <person name="Scott J.A."/>
            <person name="Spatafora J.W."/>
            <person name="Turgeon B.G."/>
            <person name="de Wit P.J.G.M."/>
            <person name="Zhong S."/>
            <person name="Goodwin S.B."/>
            <person name="Grigoriev I.V."/>
        </authorList>
    </citation>
    <scope>NUCLEOTIDE SEQUENCE [LARGE SCALE GENOMIC DNA]</scope>
    <source>
        <strain evidence="8">28A</strain>
    </source>
</reference>
<dbReference type="Gene3D" id="4.10.240.10">
    <property type="entry name" value="Zn(2)-C6 fungal-type DNA-binding domain"/>
    <property type="match status" value="1"/>
</dbReference>
<dbReference type="Pfam" id="PF04082">
    <property type="entry name" value="Fungal_trans"/>
    <property type="match status" value="1"/>
</dbReference>
<evidence type="ECO:0000313" key="7">
    <source>
        <dbReference type="EMBL" id="EOA83387.1"/>
    </source>
</evidence>
<proteinExistence type="predicted"/>
<feature type="non-terminal residue" evidence="7">
    <location>
        <position position="1"/>
    </location>
</feature>
<dbReference type="PROSITE" id="PS50048">
    <property type="entry name" value="ZN2_CY6_FUNGAL_2"/>
    <property type="match status" value="1"/>
</dbReference>
<sequence length="828" mass="92880">DTLKRHMVVHKSAASPTDDAVVRKHRPRAAKACFLCAQSKLRCEGENPCRRCQERGLHCRFPQQSRLDSSTHKKLLSSTNPVHPTTATSDIVVFSGSTNHESQSTCITPQDYIEDNYTLLDLVENMDHAKQQAGPMHISTGPTIENENIMCEPSPFELQNSISTSFLAEVSCTDFSDHFNPDDGLGYSWDAFNLDVFNFGTLETEAIFEAPSNTDNVSETNEGLSLSENAYKQSFLLWTPTEGETWLAKTADLSPTLDGELSACVSSNPQQHALVRLEPSTRYRILSSILSIAGSANHQRILSSFPSLEVLEYLLSRELAEHSQEADSWLHIPSFDPNTACTELVLGLVIAGAFRTDRAIFLKFALALHELHQHLISRLFYNDGRNVRLLEPIQCFVLMIQGGLWSGNSRRIEICEALFNMPINMMRRGGSLRVLDPEGVSPHPSDSDLVLKEKWHAWIDYESRKRLALHLLILSTQYSMAFLTYPPLTHTEIHTSLPAARALWNAPSAEAWRAAYLSLGPPALLTLHTCIEDPNSLSALGNSVDTKYTTLAVLCGLWLNTWQYKEYLKARDVTPGATQTKRALSTQALYQEARESLESFAAIHTRWLGPMDPSLSVLHERQLMYLDVSLEDLQLLGGKDGEREARRVLPRLKEWAQSRSCRQAMWHAGQILREARRTGDPTLRISTVIAIYHASLILWSYSIIPTAHLSNNSIDLDSQWQNRGLEPSSRETEIVLDGDHTPLVQQFCVLGFGKPCITRVVEGTNGVQYSAIEVIHQPEVMLVFRDVLYEKCTHGYQDCPSLVDNLIRLIGQLGQAAEVVQRRQTQRA</sequence>
<keyword evidence="5" id="KW-0539">Nucleus</keyword>
<evidence type="ECO:0000256" key="5">
    <source>
        <dbReference type="ARBA" id="ARBA00023242"/>
    </source>
</evidence>
<evidence type="ECO:0000313" key="8">
    <source>
        <dbReference type="Proteomes" id="UP000016935"/>
    </source>
</evidence>
<dbReference type="AlphaFoldDB" id="R0K4V8"/>
<name>R0K4V8_EXST2</name>